<keyword evidence="3" id="KW-1185">Reference proteome</keyword>
<accession>A0ABW5ZJF4</accession>
<gene>
    <name evidence="2" type="ORF">ACFS5P_10030</name>
</gene>
<dbReference type="InterPro" id="IPR029058">
    <property type="entry name" value="AB_hydrolase_fold"/>
</dbReference>
<keyword evidence="2" id="KW-0378">Hydrolase</keyword>
<sequence length="236" mass="26186">MILNTHITGDGEPLILIHSGGMTGLTEYQEQSEYFSVRNFKVIRPDLRGHGKSPGELDHYFNRCVQDLSDTLESLNVEQCHIAGVSIGGIAALMFAKAHPGKVKSLSFSGVLPSVPVNWTELSNEEAASYDQLFDNQEAVTFLNDIHGDNDWKATLQSFTAEDFYPFDETGDVSSLKTPTLCVVGDQQELEVSAALTYKQLNQNINISVIPFSGHLVHREQPDLYSEVLHTFIKNI</sequence>
<comment type="caution">
    <text evidence="2">The sequence shown here is derived from an EMBL/GenBank/DDBJ whole genome shotgun (WGS) entry which is preliminary data.</text>
</comment>
<dbReference type="PANTHER" id="PTHR43798">
    <property type="entry name" value="MONOACYLGLYCEROL LIPASE"/>
    <property type="match status" value="1"/>
</dbReference>
<evidence type="ECO:0000313" key="3">
    <source>
        <dbReference type="Proteomes" id="UP001597561"/>
    </source>
</evidence>
<dbReference type="RefSeq" id="WP_204728778.1">
    <property type="nucleotide sequence ID" value="NZ_JAFBDK010000005.1"/>
</dbReference>
<name>A0ABW5ZJF4_9BACL</name>
<dbReference type="PRINTS" id="PR00111">
    <property type="entry name" value="ABHYDROLASE"/>
</dbReference>
<dbReference type="SUPFAM" id="SSF53474">
    <property type="entry name" value="alpha/beta-Hydrolases"/>
    <property type="match status" value="1"/>
</dbReference>
<dbReference type="Gene3D" id="3.40.50.1820">
    <property type="entry name" value="alpha/beta hydrolase"/>
    <property type="match status" value="1"/>
</dbReference>
<proteinExistence type="predicted"/>
<organism evidence="2 3">
    <name type="scientific">Jeotgalibacillus terrae</name>
    <dbReference type="NCBI Taxonomy" id="587735"/>
    <lineage>
        <taxon>Bacteria</taxon>
        <taxon>Bacillati</taxon>
        <taxon>Bacillota</taxon>
        <taxon>Bacilli</taxon>
        <taxon>Bacillales</taxon>
        <taxon>Caryophanaceae</taxon>
        <taxon>Jeotgalibacillus</taxon>
    </lineage>
</organism>
<reference evidence="3" key="1">
    <citation type="journal article" date="2019" name="Int. J. Syst. Evol. Microbiol.">
        <title>The Global Catalogue of Microorganisms (GCM) 10K type strain sequencing project: providing services to taxonomists for standard genome sequencing and annotation.</title>
        <authorList>
            <consortium name="The Broad Institute Genomics Platform"/>
            <consortium name="The Broad Institute Genome Sequencing Center for Infectious Disease"/>
            <person name="Wu L."/>
            <person name="Ma J."/>
        </authorList>
    </citation>
    <scope>NUCLEOTIDE SEQUENCE [LARGE SCALE GENOMIC DNA]</scope>
    <source>
        <strain evidence="3">KCTC 13528</strain>
    </source>
</reference>
<evidence type="ECO:0000259" key="1">
    <source>
        <dbReference type="Pfam" id="PF00561"/>
    </source>
</evidence>
<dbReference type="InterPro" id="IPR050266">
    <property type="entry name" value="AB_hydrolase_sf"/>
</dbReference>
<dbReference type="Proteomes" id="UP001597561">
    <property type="component" value="Unassembled WGS sequence"/>
</dbReference>
<feature type="domain" description="AB hydrolase-1" evidence="1">
    <location>
        <begin position="13"/>
        <end position="141"/>
    </location>
</feature>
<evidence type="ECO:0000313" key="2">
    <source>
        <dbReference type="EMBL" id="MFD2912213.1"/>
    </source>
</evidence>
<dbReference type="InterPro" id="IPR000073">
    <property type="entry name" value="AB_hydrolase_1"/>
</dbReference>
<dbReference type="EMBL" id="JBHUPG010000019">
    <property type="protein sequence ID" value="MFD2912213.1"/>
    <property type="molecule type" value="Genomic_DNA"/>
</dbReference>
<dbReference type="GO" id="GO:0016787">
    <property type="term" value="F:hydrolase activity"/>
    <property type="evidence" value="ECO:0007669"/>
    <property type="project" value="UniProtKB-KW"/>
</dbReference>
<dbReference type="Pfam" id="PF00561">
    <property type="entry name" value="Abhydrolase_1"/>
    <property type="match status" value="1"/>
</dbReference>
<protein>
    <submittedName>
        <fullName evidence="2">Alpha/beta fold hydrolase</fullName>
    </submittedName>
</protein>